<evidence type="ECO:0000313" key="11">
    <source>
        <dbReference type="Proteomes" id="UP000646827"/>
    </source>
</evidence>
<keyword evidence="6 8" id="KW-1133">Transmembrane helix</keyword>
<feature type="transmembrane region" description="Helical" evidence="8">
    <location>
        <begin position="365"/>
        <end position="386"/>
    </location>
</feature>
<feature type="transmembrane region" description="Helical" evidence="8">
    <location>
        <begin position="42"/>
        <end position="61"/>
    </location>
</feature>
<evidence type="ECO:0000256" key="6">
    <source>
        <dbReference type="ARBA" id="ARBA00022989"/>
    </source>
</evidence>
<feature type="transmembrane region" description="Helical" evidence="8">
    <location>
        <begin position="341"/>
        <end position="358"/>
    </location>
</feature>
<gene>
    <name evidence="10" type="ORF">INT45_003352</name>
</gene>
<comment type="caution">
    <text evidence="10">The sequence shown here is derived from an EMBL/GenBank/DDBJ whole genome shotgun (WGS) entry which is preliminary data.</text>
</comment>
<feature type="transmembrane region" description="Helical" evidence="8">
    <location>
        <begin position="204"/>
        <end position="229"/>
    </location>
</feature>
<reference evidence="10 11" key="1">
    <citation type="submission" date="2020-12" db="EMBL/GenBank/DDBJ databases">
        <title>Metabolic potential, ecology and presence of endohyphal bacteria is reflected in genomic diversity of Mucoromycotina.</title>
        <authorList>
            <person name="Muszewska A."/>
            <person name="Okrasinska A."/>
            <person name="Steczkiewicz K."/>
            <person name="Drgas O."/>
            <person name="Orlowska M."/>
            <person name="Perlinska-Lenart U."/>
            <person name="Aleksandrzak-Piekarczyk T."/>
            <person name="Szatraj K."/>
            <person name="Zielenkiewicz U."/>
            <person name="Pilsyk S."/>
            <person name="Malc E."/>
            <person name="Mieczkowski P."/>
            <person name="Kruszewska J.S."/>
            <person name="Biernat P."/>
            <person name="Pawlowska J."/>
        </authorList>
    </citation>
    <scope>NUCLEOTIDE SEQUENCE [LARGE SCALE GENOMIC DNA]</scope>
    <source>
        <strain evidence="10 11">CBS 142.35</strain>
    </source>
</reference>
<evidence type="ECO:0000256" key="4">
    <source>
        <dbReference type="ARBA" id="ARBA00022679"/>
    </source>
</evidence>
<comment type="subcellular location">
    <subcellularLocation>
        <location evidence="1">Membrane</location>
        <topology evidence="1">Multi-pass membrane protein</topology>
    </subcellularLocation>
</comment>
<keyword evidence="11" id="KW-1185">Reference proteome</keyword>
<evidence type="ECO:0000313" key="10">
    <source>
        <dbReference type="EMBL" id="KAG2226207.1"/>
    </source>
</evidence>
<dbReference type="GO" id="GO:0016020">
    <property type="term" value="C:membrane"/>
    <property type="evidence" value="ECO:0007669"/>
    <property type="project" value="UniProtKB-SubCell"/>
</dbReference>
<dbReference type="GO" id="GO:0006629">
    <property type="term" value="P:lipid metabolic process"/>
    <property type="evidence" value="ECO:0007669"/>
    <property type="project" value="InterPro"/>
</dbReference>
<comment type="similarity">
    <text evidence="3">Belongs to the wax synthase family.</text>
</comment>
<organism evidence="10 11">
    <name type="scientific">Circinella minor</name>
    <dbReference type="NCBI Taxonomy" id="1195481"/>
    <lineage>
        <taxon>Eukaryota</taxon>
        <taxon>Fungi</taxon>
        <taxon>Fungi incertae sedis</taxon>
        <taxon>Mucoromycota</taxon>
        <taxon>Mucoromycotina</taxon>
        <taxon>Mucoromycetes</taxon>
        <taxon>Mucorales</taxon>
        <taxon>Lichtheimiaceae</taxon>
        <taxon>Circinella</taxon>
    </lineage>
</organism>
<keyword evidence="7 8" id="KW-0472">Membrane</keyword>
<evidence type="ECO:0000256" key="2">
    <source>
        <dbReference type="ARBA" id="ARBA00005179"/>
    </source>
</evidence>
<keyword evidence="4" id="KW-0808">Transferase</keyword>
<dbReference type="PANTHER" id="PTHR31595:SF57">
    <property type="entry name" value="OS04G0481900 PROTEIN"/>
    <property type="match status" value="1"/>
</dbReference>
<dbReference type="AlphaFoldDB" id="A0A8H7VP71"/>
<evidence type="ECO:0000256" key="5">
    <source>
        <dbReference type="ARBA" id="ARBA00022692"/>
    </source>
</evidence>
<dbReference type="EMBL" id="JAEPRB010000019">
    <property type="protein sequence ID" value="KAG2226207.1"/>
    <property type="molecule type" value="Genomic_DNA"/>
</dbReference>
<sequence length="423" mass="48826">MHLAFITFILDRLGLYGGCAIPSILFYLLTRNDTTVGLKRRQYNNDLILWSVIGLELALPILYDGKGGDQIDFAVNATLANFLSFGMAHFIRDRNTAPAGTIIEPFYNVLSRWNKRTTNSNNEQKMESKNDVTKQQQQEKEYDIATMRKNSFQWLLQGCFQVLLTVPFMSVYDGFLRVCQDPLHEPYMQTFFNGGPQNIPLKMLWYYANTGIALLGHVVVFPTFVFLWYGVELTFRAILFPSSLQSRHRAAYDFVQRDPLFDRPWLSTSLHDLWSRRWHQIFRWAFQGLVYDPIRAMFPKKKQLGRALGTLGVFLISGLMHDYILAAMFGYSEFLSRPGIAWFQTVFFLLQGLATIVSSQNIFRIHPVLGGILTWIFILYTCPLFIEPYLRIGLHHDATIPGYPQFMDPYLVPLCPYGPKMGI</sequence>
<protein>
    <recommendedName>
        <fullName evidence="9">Wax synthase domain-containing protein</fullName>
    </recommendedName>
</protein>
<comment type="pathway">
    <text evidence="2">Secondary metabolite biosynthesis.</text>
</comment>
<dbReference type="InterPro" id="IPR032805">
    <property type="entry name" value="Wax_synthase_dom"/>
</dbReference>
<name>A0A8H7VP71_9FUNG</name>
<dbReference type="OrthoDB" id="1077582at2759"/>
<dbReference type="Pfam" id="PF13813">
    <property type="entry name" value="MBOAT_2"/>
    <property type="match status" value="1"/>
</dbReference>
<feature type="transmembrane region" description="Helical" evidence="8">
    <location>
        <begin position="307"/>
        <end position="329"/>
    </location>
</feature>
<feature type="transmembrane region" description="Helical" evidence="8">
    <location>
        <begin position="154"/>
        <end position="172"/>
    </location>
</feature>
<feature type="transmembrane region" description="Helical" evidence="8">
    <location>
        <begin position="13"/>
        <end position="30"/>
    </location>
</feature>
<evidence type="ECO:0000259" key="9">
    <source>
        <dbReference type="Pfam" id="PF13813"/>
    </source>
</evidence>
<evidence type="ECO:0000256" key="7">
    <source>
        <dbReference type="ARBA" id="ARBA00023136"/>
    </source>
</evidence>
<proteinExistence type="inferred from homology"/>
<evidence type="ECO:0000256" key="3">
    <source>
        <dbReference type="ARBA" id="ARBA00007282"/>
    </source>
</evidence>
<dbReference type="GO" id="GO:0008374">
    <property type="term" value="F:O-acyltransferase activity"/>
    <property type="evidence" value="ECO:0007669"/>
    <property type="project" value="InterPro"/>
</dbReference>
<keyword evidence="5 8" id="KW-0812">Transmembrane</keyword>
<dbReference type="InterPro" id="IPR044851">
    <property type="entry name" value="Wax_synthase"/>
</dbReference>
<dbReference type="Proteomes" id="UP000646827">
    <property type="component" value="Unassembled WGS sequence"/>
</dbReference>
<evidence type="ECO:0000256" key="8">
    <source>
        <dbReference type="SAM" id="Phobius"/>
    </source>
</evidence>
<accession>A0A8H7VP71</accession>
<feature type="transmembrane region" description="Helical" evidence="8">
    <location>
        <begin position="73"/>
        <end position="91"/>
    </location>
</feature>
<dbReference type="PANTHER" id="PTHR31595">
    <property type="entry name" value="LONG-CHAIN-ALCOHOL O-FATTY-ACYLTRANSFERASE 3-RELATED"/>
    <property type="match status" value="1"/>
</dbReference>
<feature type="domain" description="Wax synthase" evidence="9">
    <location>
        <begin position="259"/>
        <end position="331"/>
    </location>
</feature>
<evidence type="ECO:0000256" key="1">
    <source>
        <dbReference type="ARBA" id="ARBA00004141"/>
    </source>
</evidence>